<evidence type="ECO:0000313" key="1">
    <source>
        <dbReference type="EMBL" id="KAI8557313.1"/>
    </source>
</evidence>
<sequence>MIFQFMTKTCVKKLGGDNEEEGYALMIKKTLLTPKELVMKIGCVPISFTPLAMLAVEFATFAMLAEVVRM</sequence>
<proteinExistence type="predicted"/>
<gene>
    <name evidence="1" type="ORF">RHMOL_Rhmol04G0000800</name>
</gene>
<evidence type="ECO:0000313" key="2">
    <source>
        <dbReference type="Proteomes" id="UP001062846"/>
    </source>
</evidence>
<comment type="caution">
    <text evidence="1">The sequence shown here is derived from an EMBL/GenBank/DDBJ whole genome shotgun (WGS) entry which is preliminary data.</text>
</comment>
<dbReference type="EMBL" id="CM046391">
    <property type="protein sequence ID" value="KAI8557313.1"/>
    <property type="molecule type" value="Genomic_DNA"/>
</dbReference>
<reference evidence="1" key="1">
    <citation type="submission" date="2022-02" db="EMBL/GenBank/DDBJ databases">
        <title>Plant Genome Project.</title>
        <authorList>
            <person name="Zhang R.-G."/>
        </authorList>
    </citation>
    <scope>NUCLEOTIDE SEQUENCE</scope>
    <source>
        <strain evidence="1">AT1</strain>
    </source>
</reference>
<protein>
    <submittedName>
        <fullName evidence="1">Uncharacterized protein</fullName>
    </submittedName>
</protein>
<dbReference type="Proteomes" id="UP001062846">
    <property type="component" value="Chromosome 4"/>
</dbReference>
<accession>A0ACC0NV89</accession>
<organism evidence="1 2">
    <name type="scientific">Rhododendron molle</name>
    <name type="common">Chinese azalea</name>
    <name type="synonym">Azalea mollis</name>
    <dbReference type="NCBI Taxonomy" id="49168"/>
    <lineage>
        <taxon>Eukaryota</taxon>
        <taxon>Viridiplantae</taxon>
        <taxon>Streptophyta</taxon>
        <taxon>Embryophyta</taxon>
        <taxon>Tracheophyta</taxon>
        <taxon>Spermatophyta</taxon>
        <taxon>Magnoliopsida</taxon>
        <taxon>eudicotyledons</taxon>
        <taxon>Gunneridae</taxon>
        <taxon>Pentapetalae</taxon>
        <taxon>asterids</taxon>
        <taxon>Ericales</taxon>
        <taxon>Ericaceae</taxon>
        <taxon>Ericoideae</taxon>
        <taxon>Rhodoreae</taxon>
        <taxon>Rhododendron</taxon>
    </lineage>
</organism>
<keyword evidence="2" id="KW-1185">Reference proteome</keyword>
<name>A0ACC0NV89_RHOML</name>